<feature type="region of interest" description="Disordered" evidence="1">
    <location>
        <begin position="864"/>
        <end position="887"/>
    </location>
</feature>
<feature type="region of interest" description="Disordered" evidence="1">
    <location>
        <begin position="22"/>
        <end position="46"/>
    </location>
</feature>
<feature type="region of interest" description="Disordered" evidence="1">
    <location>
        <begin position="950"/>
        <end position="993"/>
    </location>
</feature>
<proteinExistence type="predicted"/>
<gene>
    <name evidence="2" type="ORF">QBC32DRAFT_373619</name>
</gene>
<keyword evidence="3" id="KW-1185">Reference proteome</keyword>
<accession>A0AAN6SBQ1</accession>
<reference evidence="2" key="1">
    <citation type="journal article" date="2023" name="Mol. Phylogenet. Evol.">
        <title>Genome-scale phylogeny and comparative genomics of the fungal order Sordariales.</title>
        <authorList>
            <person name="Hensen N."/>
            <person name="Bonometti L."/>
            <person name="Westerberg I."/>
            <person name="Brannstrom I.O."/>
            <person name="Guillou S."/>
            <person name="Cros-Aarteil S."/>
            <person name="Calhoun S."/>
            <person name="Haridas S."/>
            <person name="Kuo A."/>
            <person name="Mondo S."/>
            <person name="Pangilinan J."/>
            <person name="Riley R."/>
            <person name="LaButti K."/>
            <person name="Andreopoulos B."/>
            <person name="Lipzen A."/>
            <person name="Chen C."/>
            <person name="Yan M."/>
            <person name="Daum C."/>
            <person name="Ng V."/>
            <person name="Clum A."/>
            <person name="Steindorff A."/>
            <person name="Ohm R.A."/>
            <person name="Martin F."/>
            <person name="Silar P."/>
            <person name="Natvig D.O."/>
            <person name="Lalanne C."/>
            <person name="Gautier V."/>
            <person name="Ament-Velasquez S.L."/>
            <person name="Kruys A."/>
            <person name="Hutchinson M.I."/>
            <person name="Powell A.J."/>
            <person name="Barry K."/>
            <person name="Miller A.N."/>
            <person name="Grigoriev I.V."/>
            <person name="Debuchy R."/>
            <person name="Gladieux P."/>
            <person name="Hiltunen Thoren M."/>
            <person name="Johannesson H."/>
        </authorList>
    </citation>
    <scope>NUCLEOTIDE SEQUENCE</scope>
    <source>
        <strain evidence="2">CBS 626.80</strain>
    </source>
</reference>
<feature type="compositionally biased region" description="Basic residues" evidence="1">
    <location>
        <begin position="1230"/>
        <end position="1246"/>
    </location>
</feature>
<feature type="region of interest" description="Disordered" evidence="1">
    <location>
        <begin position="199"/>
        <end position="270"/>
    </location>
</feature>
<organism evidence="2 3">
    <name type="scientific">Pseudoneurospora amorphoporcata</name>
    <dbReference type="NCBI Taxonomy" id="241081"/>
    <lineage>
        <taxon>Eukaryota</taxon>
        <taxon>Fungi</taxon>
        <taxon>Dikarya</taxon>
        <taxon>Ascomycota</taxon>
        <taxon>Pezizomycotina</taxon>
        <taxon>Sordariomycetes</taxon>
        <taxon>Sordariomycetidae</taxon>
        <taxon>Sordariales</taxon>
        <taxon>Sordariaceae</taxon>
        <taxon>Pseudoneurospora</taxon>
    </lineage>
</organism>
<name>A0AAN6SBQ1_9PEZI</name>
<feature type="region of interest" description="Disordered" evidence="1">
    <location>
        <begin position="301"/>
        <end position="346"/>
    </location>
</feature>
<feature type="region of interest" description="Disordered" evidence="1">
    <location>
        <begin position="102"/>
        <end position="187"/>
    </location>
</feature>
<comment type="caution">
    <text evidence="2">The sequence shown here is derived from an EMBL/GenBank/DDBJ whole genome shotgun (WGS) entry which is preliminary data.</text>
</comment>
<feature type="compositionally biased region" description="Basic and acidic residues" evidence="1">
    <location>
        <begin position="1159"/>
        <end position="1192"/>
    </location>
</feature>
<protein>
    <submittedName>
        <fullName evidence="2">Uncharacterized protein</fullName>
    </submittedName>
</protein>
<feature type="compositionally biased region" description="Polar residues" evidence="1">
    <location>
        <begin position="481"/>
        <end position="499"/>
    </location>
</feature>
<feature type="region of interest" description="Disordered" evidence="1">
    <location>
        <begin position="425"/>
        <end position="522"/>
    </location>
</feature>
<feature type="compositionally biased region" description="Gly residues" evidence="1">
    <location>
        <begin position="1193"/>
        <end position="1203"/>
    </location>
</feature>
<evidence type="ECO:0000313" key="2">
    <source>
        <dbReference type="EMBL" id="KAK3948362.1"/>
    </source>
</evidence>
<feature type="region of interest" description="Disordered" evidence="1">
    <location>
        <begin position="606"/>
        <end position="642"/>
    </location>
</feature>
<feature type="compositionally biased region" description="Polar residues" evidence="1">
    <location>
        <begin position="510"/>
        <end position="522"/>
    </location>
</feature>
<dbReference type="EMBL" id="MU859267">
    <property type="protein sequence ID" value="KAK3948362.1"/>
    <property type="molecule type" value="Genomic_DNA"/>
</dbReference>
<sequence length="1312" mass="145567">MNPFRRAPGAEDELVFWRSNATPIPDDMIDPELLAASSGNQVDDADQRSLPQLQQPPQLLAQSNHNNNVEQTSVYQHSPLEWHYRNPFHNLQLNPQFNPQPNYQVFVSSPQHGSIHPHPQLDLQRSNAFSDPHANSQIGPHFHSPPHPQFSPRGRSPSRDASVPQDQPFNHSTVAYSPVSPPPDGRVFFQEAATASTSLPIDPNLMSQGNDPANSPVPGTPHLQQDNAVRASAQLAQSPTRDQARSFSRGFGQGPMEVDDHSPFSFQDEADSSPLSYLAATPIVASATMAMDLSDWNSGREDEIGLASSSPPRNNIHENEKIDATPKRTRAEEQEDLQGREGQYQRPRRYNIDALLKKVTVAPMAGKEIGQGVVERARASRAPSLVNMVSTPHDLSLQKENAKQAAVSLGIGDARRDEVMQRIPTLRPGVSFPSGVPYSKRYSDYAQPPKDSSQPLDSAQPIPAPENSAARDGQPLFDIGVSQTGNVSGPQAGESSQRGQHIEAQAPRPSKSSSVAPNAQENSYPSLLSHESYTEAVMQHMRRATAGSSESVSNAPNIPQSETLVHGIPGLAQKGLEEASVNEVVADANAILHPNRGRHAIERQQLRKLAPKPPKKVQDDQTQDQNQDSSEKDATKPQSQSEQVRFTNMHQFQPTRAPTTPTITSPLLISPYPPRIPDTFTPAVLSLVINPPRSLQLGTPDSLQSYLSACDMVPYNDMYPRTFPVPREREPFNRTVIVEARYLSVIGLLYPRAEFLVSRIAEGAEEHMEGTKNYHKKLEPNAAMMMNKWHLYKAVRMTGEEMQKMGVCVWSEKGCDEWKPVDAIVVEVEDGGPTDEERKVKRARRERRRRTVKSEVMVVDDGDEEETEGMDNGGVGFGSSEVTEEVQKENIRPAIEEEEEEVEDVAEMVDATEEEGQNSKKGKAKQVEVLQEKDGSVPSAFIKDTFASASAPASAPVRRSTRARAPNGSRHGQASVVNAGAEETPTNKATVPLPPTTKLVLLATQPQPDEIGESSSIAAAAVNRSRPIKTPKTRGRLTTTQPQHDESIHVDAYTDPYHRESKTPYLITLLQRDWPSGGVARIQCTVSARKTIEAIQSAFGIMSPYEVWRQKDYKVFNMKTNGDDTGERELKKRYIKVMRGYAGDEDTEDGMMRLFFNEMEGRMKGREKTGTERGKGKEDEEGEGNKEGEKQQEGGGDGDGNGNEDGNEDVEGKDMSTLEERQQWKDTYRALKRKGKRAVARAKGKRKEGQDMDMDFDDWWDERREEVNELVERWFARREGLVEEYEVDRQVVEFALFEYGGGDGLGLSKPYN</sequence>
<feature type="compositionally biased region" description="Basic and acidic residues" evidence="1">
    <location>
        <begin position="315"/>
        <end position="332"/>
    </location>
</feature>
<feature type="compositionally biased region" description="Polar residues" evidence="1">
    <location>
        <begin position="199"/>
        <end position="213"/>
    </location>
</feature>
<feature type="region of interest" description="Disordered" evidence="1">
    <location>
        <begin position="1158"/>
        <end position="1253"/>
    </location>
</feature>
<dbReference type="Proteomes" id="UP001303222">
    <property type="component" value="Unassembled WGS sequence"/>
</dbReference>
<feature type="compositionally biased region" description="Polar residues" evidence="1">
    <location>
        <begin position="123"/>
        <end position="138"/>
    </location>
</feature>
<feature type="compositionally biased region" description="Polar residues" evidence="1">
    <location>
        <begin position="102"/>
        <end position="112"/>
    </location>
</feature>
<evidence type="ECO:0000313" key="3">
    <source>
        <dbReference type="Proteomes" id="UP001303222"/>
    </source>
</evidence>
<feature type="compositionally biased region" description="Polar residues" evidence="1">
    <location>
        <begin position="164"/>
        <end position="175"/>
    </location>
</feature>
<evidence type="ECO:0000256" key="1">
    <source>
        <dbReference type="SAM" id="MobiDB-lite"/>
    </source>
</evidence>
<reference evidence="2" key="2">
    <citation type="submission" date="2023-06" db="EMBL/GenBank/DDBJ databases">
        <authorList>
            <consortium name="Lawrence Berkeley National Laboratory"/>
            <person name="Mondo S.J."/>
            <person name="Hensen N."/>
            <person name="Bonometti L."/>
            <person name="Westerberg I."/>
            <person name="Brannstrom I.O."/>
            <person name="Guillou S."/>
            <person name="Cros-Aarteil S."/>
            <person name="Calhoun S."/>
            <person name="Haridas S."/>
            <person name="Kuo A."/>
            <person name="Pangilinan J."/>
            <person name="Riley R."/>
            <person name="Labutti K."/>
            <person name="Andreopoulos B."/>
            <person name="Lipzen A."/>
            <person name="Chen C."/>
            <person name="Yanf M."/>
            <person name="Daum C."/>
            <person name="Ng V."/>
            <person name="Clum A."/>
            <person name="Steindorff A."/>
            <person name="Ohm R."/>
            <person name="Martin F."/>
            <person name="Silar P."/>
            <person name="Natvig D."/>
            <person name="Lalanne C."/>
            <person name="Gautier V."/>
            <person name="Ament-Velasquez S.L."/>
            <person name="Kruys A."/>
            <person name="Hutchinson M.I."/>
            <person name="Powell A.J."/>
            <person name="Barry K."/>
            <person name="Miller A.N."/>
            <person name="Grigoriev I.V."/>
            <person name="Debuchy R."/>
            <person name="Gladieux P."/>
            <person name="Thoren M.H."/>
            <person name="Johannesson H."/>
        </authorList>
    </citation>
    <scope>NUCLEOTIDE SEQUENCE</scope>
    <source>
        <strain evidence="2">CBS 626.80</strain>
    </source>
</reference>
<feature type="region of interest" description="Disordered" evidence="1">
    <location>
        <begin position="542"/>
        <end position="561"/>
    </location>
</feature>
<feature type="compositionally biased region" description="Basic and acidic residues" evidence="1">
    <location>
        <begin position="1210"/>
        <end position="1229"/>
    </location>
</feature>
<feature type="compositionally biased region" description="Polar residues" evidence="1">
    <location>
        <begin position="546"/>
        <end position="561"/>
    </location>
</feature>
<feature type="compositionally biased region" description="Low complexity" evidence="1">
    <location>
        <begin position="950"/>
        <end position="966"/>
    </location>
</feature>